<name>A0ABC8QI45_9RALS</name>
<keyword evidence="3" id="KW-1185">Reference proteome</keyword>
<accession>A0ABC8QI45</accession>
<comment type="caution">
    <text evidence="2">The sequence shown here is derived from an EMBL/GenBank/DDBJ whole genome shotgun (WGS) entry which is preliminary data.</text>
</comment>
<feature type="transmembrane region" description="Helical" evidence="1">
    <location>
        <begin position="100"/>
        <end position="117"/>
    </location>
</feature>
<evidence type="ECO:0000313" key="2">
    <source>
        <dbReference type="EMBL" id="CAJ0797135.1"/>
    </source>
</evidence>
<keyword evidence="1" id="KW-0472">Membrane</keyword>
<organism evidence="2 3">
    <name type="scientific">Ralstonia holmesii</name>
    <dbReference type="NCBI Taxonomy" id="3058602"/>
    <lineage>
        <taxon>Bacteria</taxon>
        <taxon>Pseudomonadati</taxon>
        <taxon>Pseudomonadota</taxon>
        <taxon>Betaproteobacteria</taxon>
        <taxon>Burkholderiales</taxon>
        <taxon>Burkholderiaceae</taxon>
        <taxon>Ralstonia</taxon>
    </lineage>
</organism>
<sequence length="223" mass="24761">MRSTSACSAGLNSGGTRVAEGCSILTNGNLVSASTGCAMSGDSRRNERVPDTNGVTAWASASSEGRIRLANLRSRISMAAPPTFIASRNKINNSSCARCSIWSCFLCACYSMWNTLYICRMENVPNDSLVRRKLRKLLILFGFVFPCSLPCWNILNGASRDDCRRALDFVRLPSPKLARWLRRRSRCRLWRSPSWRNAGKAGYRCACSARASRCVTRMPVSIR</sequence>
<dbReference type="Proteomes" id="UP001189663">
    <property type="component" value="Unassembled WGS sequence"/>
</dbReference>
<feature type="transmembrane region" description="Helical" evidence="1">
    <location>
        <begin position="137"/>
        <end position="155"/>
    </location>
</feature>
<proteinExistence type="predicted"/>
<dbReference type="AlphaFoldDB" id="A0ABC8QI45"/>
<evidence type="ECO:0000256" key="1">
    <source>
        <dbReference type="SAM" id="Phobius"/>
    </source>
</evidence>
<protein>
    <submittedName>
        <fullName evidence="2">Uncharacterized protein</fullName>
    </submittedName>
</protein>
<keyword evidence="1" id="KW-0812">Transmembrane</keyword>
<keyword evidence="1" id="KW-1133">Transmembrane helix</keyword>
<reference evidence="2 3" key="1">
    <citation type="submission" date="2023-07" db="EMBL/GenBank/DDBJ databases">
        <authorList>
            <person name="Peeters C."/>
        </authorList>
    </citation>
    <scope>NUCLEOTIDE SEQUENCE [LARGE SCALE GENOMIC DNA]</scope>
    <source>
        <strain evidence="2 3">LMG 18096</strain>
    </source>
</reference>
<dbReference type="EMBL" id="CATZAT010000007">
    <property type="protein sequence ID" value="CAJ0797135.1"/>
    <property type="molecule type" value="Genomic_DNA"/>
</dbReference>
<gene>
    <name evidence="2" type="ORF">LMG18096_03360</name>
</gene>
<evidence type="ECO:0000313" key="3">
    <source>
        <dbReference type="Proteomes" id="UP001189663"/>
    </source>
</evidence>